<dbReference type="AlphaFoldDB" id="N1PJC4"/>
<dbReference type="Gene3D" id="3.80.10.10">
    <property type="entry name" value="Ribonuclease Inhibitor"/>
    <property type="match status" value="1"/>
</dbReference>
<dbReference type="OMA" id="EGCTGRW"/>
<organism evidence="2 3">
    <name type="scientific">Dothistroma septosporum (strain NZE10 / CBS 128990)</name>
    <name type="common">Red band needle blight fungus</name>
    <name type="synonym">Mycosphaerella pini</name>
    <dbReference type="NCBI Taxonomy" id="675120"/>
    <lineage>
        <taxon>Eukaryota</taxon>
        <taxon>Fungi</taxon>
        <taxon>Dikarya</taxon>
        <taxon>Ascomycota</taxon>
        <taxon>Pezizomycotina</taxon>
        <taxon>Dothideomycetes</taxon>
        <taxon>Dothideomycetidae</taxon>
        <taxon>Mycosphaerellales</taxon>
        <taxon>Mycosphaerellaceae</taxon>
        <taxon>Dothistroma</taxon>
    </lineage>
</organism>
<name>N1PJC4_DOTSN</name>
<dbReference type="HOGENOM" id="CLU_384103_0_0_1"/>
<feature type="region of interest" description="Disordered" evidence="1">
    <location>
        <begin position="19"/>
        <end position="49"/>
    </location>
</feature>
<dbReference type="Proteomes" id="UP000016933">
    <property type="component" value="Unassembled WGS sequence"/>
</dbReference>
<accession>N1PJC4</accession>
<evidence type="ECO:0000313" key="3">
    <source>
        <dbReference type="Proteomes" id="UP000016933"/>
    </source>
</evidence>
<sequence>MAATATQRRDGRTFVNFSMPQRSQSMKSLASRPRAVDDKGEEELPYRPSKAQVVQSHITSDDLHATIRPSLGSGKGGLTAGPAIPERTTSLHRKTITWPATIEGYRPGSFNFDTVHTFVKTPWGLERTILGTRWSKSSAGSSALRPQVFMQLPSEIYQCIIDHLENVHTERIKVDVAGMQTDLRSLCLVSKTWHRIAADQLYRELWLPSNRAPTKRRWSKEHRPSRLQLLIGTLKVSPGLAMVTQKLHITAALAQELQSEISSGFDTGPTVGTLQALIRLCYNMEHISGYVIPAATQTIGLMDALAMRTHLKSHTWRLESKRSLPSLPEFIYSHDHWPKLSTLVISADIGVDLGGVAVSIVLSRLPCLKHLVLSGLHHDDYHDTTLMTLPSLRSLRLEKLEGLTDQGIGQLAYSRLAPYLESLTLVDLELASLQTIQSLLWHLTRMKRFTFVQETSPEPQVGIRSMNTPIRLGSSALHHLHWDCIDHGTALSCFAAAIQANHFPKLTTIKAPCDYDGTIQSLCRPIAHTKLTHDDVLFLAVRTKQRYTRDLRASQVQAQLRIRERSRRPSFNVIVQDERMKVCSTHVIGSILGNMDSKIEYDLNPGVEGGKTALVELHDVMLPKPASLGRTEQRRDVGVLF</sequence>
<evidence type="ECO:0000313" key="2">
    <source>
        <dbReference type="EMBL" id="EME41436.1"/>
    </source>
</evidence>
<protein>
    <submittedName>
        <fullName evidence="2">Uncharacterized protein</fullName>
    </submittedName>
</protein>
<dbReference type="STRING" id="675120.N1PJC4"/>
<dbReference type="SUPFAM" id="SSF52047">
    <property type="entry name" value="RNI-like"/>
    <property type="match status" value="1"/>
</dbReference>
<gene>
    <name evidence="2" type="ORF">DOTSEDRAFT_73749</name>
</gene>
<evidence type="ECO:0000256" key="1">
    <source>
        <dbReference type="SAM" id="MobiDB-lite"/>
    </source>
</evidence>
<feature type="compositionally biased region" description="Basic and acidic residues" evidence="1">
    <location>
        <begin position="34"/>
        <end position="45"/>
    </location>
</feature>
<reference evidence="3" key="1">
    <citation type="journal article" date="2012" name="PLoS Genet.">
        <title>The genomes of the fungal plant pathogens Cladosporium fulvum and Dothistroma septosporum reveal adaptation to different hosts and lifestyles but also signatures of common ancestry.</title>
        <authorList>
            <person name="de Wit P.J.G.M."/>
            <person name="van der Burgt A."/>
            <person name="Oekmen B."/>
            <person name="Stergiopoulos I."/>
            <person name="Abd-Elsalam K.A."/>
            <person name="Aerts A.L."/>
            <person name="Bahkali A.H."/>
            <person name="Beenen H.G."/>
            <person name="Chettri P."/>
            <person name="Cox M.P."/>
            <person name="Datema E."/>
            <person name="de Vries R.P."/>
            <person name="Dhillon B."/>
            <person name="Ganley A.R."/>
            <person name="Griffiths S.A."/>
            <person name="Guo Y."/>
            <person name="Hamelin R.C."/>
            <person name="Henrissat B."/>
            <person name="Kabir M.S."/>
            <person name="Jashni M.K."/>
            <person name="Kema G."/>
            <person name="Klaubauf S."/>
            <person name="Lapidus A."/>
            <person name="Levasseur A."/>
            <person name="Lindquist E."/>
            <person name="Mehrabi R."/>
            <person name="Ohm R.A."/>
            <person name="Owen T.J."/>
            <person name="Salamov A."/>
            <person name="Schwelm A."/>
            <person name="Schijlen E."/>
            <person name="Sun H."/>
            <person name="van den Burg H.A."/>
            <person name="van Ham R.C.H.J."/>
            <person name="Zhang S."/>
            <person name="Goodwin S.B."/>
            <person name="Grigoriev I.V."/>
            <person name="Collemare J."/>
            <person name="Bradshaw R.E."/>
        </authorList>
    </citation>
    <scope>NUCLEOTIDE SEQUENCE [LARGE SCALE GENOMIC DNA]</scope>
    <source>
        <strain evidence="3">NZE10 / CBS 128990</strain>
    </source>
</reference>
<dbReference type="OrthoDB" id="3210378at2759"/>
<feature type="compositionally biased region" description="Polar residues" evidence="1">
    <location>
        <begin position="19"/>
        <end position="28"/>
    </location>
</feature>
<proteinExistence type="predicted"/>
<dbReference type="eggNOG" id="ENOG502R4KZ">
    <property type="taxonomic scope" value="Eukaryota"/>
</dbReference>
<dbReference type="InterPro" id="IPR032675">
    <property type="entry name" value="LRR_dom_sf"/>
</dbReference>
<reference evidence="2 3" key="2">
    <citation type="journal article" date="2012" name="PLoS Pathog.">
        <title>Diverse lifestyles and strategies of plant pathogenesis encoded in the genomes of eighteen Dothideomycetes fungi.</title>
        <authorList>
            <person name="Ohm R.A."/>
            <person name="Feau N."/>
            <person name="Henrissat B."/>
            <person name="Schoch C.L."/>
            <person name="Horwitz B.A."/>
            <person name="Barry K.W."/>
            <person name="Condon B.J."/>
            <person name="Copeland A.C."/>
            <person name="Dhillon B."/>
            <person name="Glaser F."/>
            <person name="Hesse C.N."/>
            <person name="Kosti I."/>
            <person name="LaButti K."/>
            <person name="Lindquist E.A."/>
            <person name="Lucas S."/>
            <person name="Salamov A.A."/>
            <person name="Bradshaw R.E."/>
            <person name="Ciuffetti L."/>
            <person name="Hamelin R.C."/>
            <person name="Kema G.H.J."/>
            <person name="Lawrence C."/>
            <person name="Scott J.A."/>
            <person name="Spatafora J.W."/>
            <person name="Turgeon B.G."/>
            <person name="de Wit P.J.G.M."/>
            <person name="Zhong S."/>
            <person name="Goodwin S.B."/>
            <person name="Grigoriev I.V."/>
        </authorList>
    </citation>
    <scope>NUCLEOTIDE SEQUENCE [LARGE SCALE GENOMIC DNA]</scope>
    <source>
        <strain evidence="3">NZE10 / CBS 128990</strain>
    </source>
</reference>
<keyword evidence="3" id="KW-1185">Reference proteome</keyword>
<dbReference type="EMBL" id="KB446542">
    <property type="protein sequence ID" value="EME41436.1"/>
    <property type="molecule type" value="Genomic_DNA"/>
</dbReference>
<feature type="region of interest" description="Disordered" evidence="1">
    <location>
        <begin position="66"/>
        <end position="90"/>
    </location>
</feature>